<dbReference type="AlphaFoldDB" id="A0A0F9CL93"/>
<dbReference type="InterPro" id="IPR011249">
    <property type="entry name" value="Metalloenz_LuxS/M16"/>
</dbReference>
<dbReference type="Gene3D" id="3.30.830.10">
    <property type="entry name" value="Metalloenzyme, LuxS/M16 peptidase-like"/>
    <property type="match status" value="1"/>
</dbReference>
<comment type="caution">
    <text evidence="2">The sequence shown here is derived from an EMBL/GenBank/DDBJ whole genome shotgun (WGS) entry which is preliminary data.</text>
</comment>
<reference evidence="2" key="1">
    <citation type="journal article" date="2015" name="Nature">
        <title>Complex archaea that bridge the gap between prokaryotes and eukaryotes.</title>
        <authorList>
            <person name="Spang A."/>
            <person name="Saw J.H."/>
            <person name="Jorgensen S.L."/>
            <person name="Zaremba-Niedzwiedzka K."/>
            <person name="Martijn J."/>
            <person name="Lind A.E."/>
            <person name="van Eijk R."/>
            <person name="Schleper C."/>
            <person name="Guy L."/>
            <person name="Ettema T.J."/>
        </authorList>
    </citation>
    <scope>NUCLEOTIDE SEQUENCE</scope>
</reference>
<dbReference type="SUPFAM" id="SSF63411">
    <property type="entry name" value="LuxS/MPP-like metallohydrolase"/>
    <property type="match status" value="1"/>
</dbReference>
<dbReference type="GO" id="GO:0046872">
    <property type="term" value="F:metal ion binding"/>
    <property type="evidence" value="ECO:0007669"/>
    <property type="project" value="InterPro"/>
</dbReference>
<dbReference type="InterPro" id="IPR011765">
    <property type="entry name" value="Pept_M16_N"/>
</dbReference>
<protein>
    <recommendedName>
        <fullName evidence="1">Peptidase M16 N-terminal domain-containing protein</fullName>
    </recommendedName>
</protein>
<evidence type="ECO:0000259" key="1">
    <source>
        <dbReference type="Pfam" id="PF00675"/>
    </source>
</evidence>
<sequence length="160" mass="17655">MKYRQILLFVFAFIPIILSAQIDRSKAPEAGPAPDIKVGEYNSFELKNGLKVFVVENHKIPRVSYSLILNIDPFTEGDSNGYSAITGDLLGTATTTRTKDQIDEEVDFIGASLSSSSGSVYGASLKKHNDKLLELMSDVLLNPIFNQDELDKIKKQTISN</sequence>
<evidence type="ECO:0000313" key="2">
    <source>
        <dbReference type="EMBL" id="KKL06466.1"/>
    </source>
</evidence>
<dbReference type="Pfam" id="PF00675">
    <property type="entry name" value="Peptidase_M16"/>
    <property type="match status" value="1"/>
</dbReference>
<feature type="domain" description="Peptidase M16 N-terminal" evidence="1">
    <location>
        <begin position="61"/>
        <end position="156"/>
    </location>
</feature>
<proteinExistence type="predicted"/>
<feature type="non-terminal residue" evidence="2">
    <location>
        <position position="160"/>
    </location>
</feature>
<dbReference type="EMBL" id="LAZR01043688">
    <property type="protein sequence ID" value="KKL06466.1"/>
    <property type="molecule type" value="Genomic_DNA"/>
</dbReference>
<organism evidence="2">
    <name type="scientific">marine sediment metagenome</name>
    <dbReference type="NCBI Taxonomy" id="412755"/>
    <lineage>
        <taxon>unclassified sequences</taxon>
        <taxon>metagenomes</taxon>
        <taxon>ecological metagenomes</taxon>
    </lineage>
</organism>
<gene>
    <name evidence="2" type="ORF">LCGC14_2595740</name>
</gene>
<name>A0A0F9CL93_9ZZZZ</name>
<accession>A0A0F9CL93</accession>